<name>A0A918EE77_9PSEU</name>
<dbReference type="Gene3D" id="3.30.365.10">
    <property type="entry name" value="Aldehyde oxidase/xanthine dehydrogenase, molybdopterin binding domain"/>
    <property type="match status" value="4"/>
</dbReference>
<feature type="domain" description="Aldehyde oxidase/xanthine dehydrogenase a/b hammerhead" evidence="3">
    <location>
        <begin position="19"/>
        <end position="126"/>
    </location>
</feature>
<dbReference type="InterPro" id="IPR008274">
    <property type="entry name" value="AldOxase/xan_DH_MoCoBD1"/>
</dbReference>
<dbReference type="InterPro" id="IPR046867">
    <property type="entry name" value="AldOxase/xan_DH_MoCoBD2"/>
</dbReference>
<evidence type="ECO:0000313" key="4">
    <source>
        <dbReference type="EMBL" id="GGP55383.1"/>
    </source>
</evidence>
<dbReference type="GO" id="GO:0005506">
    <property type="term" value="F:iron ion binding"/>
    <property type="evidence" value="ECO:0007669"/>
    <property type="project" value="InterPro"/>
</dbReference>
<dbReference type="SUPFAM" id="SSF54665">
    <property type="entry name" value="CO dehydrogenase molybdoprotein N-domain-like"/>
    <property type="match status" value="1"/>
</dbReference>
<dbReference type="Gene3D" id="3.90.1170.50">
    <property type="entry name" value="Aldehyde oxidase/xanthine dehydrogenase, a/b hammerhead"/>
    <property type="match status" value="1"/>
</dbReference>
<evidence type="ECO:0000256" key="1">
    <source>
        <dbReference type="ARBA" id="ARBA00022505"/>
    </source>
</evidence>
<dbReference type="PANTHER" id="PTHR11908">
    <property type="entry name" value="XANTHINE DEHYDROGENASE"/>
    <property type="match status" value="1"/>
</dbReference>
<dbReference type="GO" id="GO:0016491">
    <property type="term" value="F:oxidoreductase activity"/>
    <property type="evidence" value="ECO:0007669"/>
    <property type="project" value="UniProtKB-KW"/>
</dbReference>
<comment type="caution">
    <text evidence="4">The sequence shown here is derived from an EMBL/GenBank/DDBJ whole genome shotgun (WGS) entry which is preliminary data.</text>
</comment>
<accession>A0A918EE77</accession>
<gene>
    <name evidence="4" type="ORF">GCM10010185_29940</name>
</gene>
<sequence>MSELVGRAVDRVDGRAKVTGGARYAADNPVPGALQGFLVGSTIARGEITGIDTSAARAHPGVVAVYTHRDMPRLTAPPFPYLKGFIPLQDTRIHHSGQPVALVLAETVEQAHEAAALVEVSYRAEQPKAVIEDALDEVYLPAPFRDRPNEIVRGAGEAALAGAEVRFEADYSSPTHHHNPIEPHATTAVWEGDRLTLHETAQGVNLTRGTVAAALGLPPQNVRVISPYLGGGFGAKGPLWPHTILTAAAARLVGRPVKLVLSRAQMFTSNGHRAQFRQNLRLGATRRGVLTAIVDTSTAQLSRTDEAIFNRSDSAHLLYACPNVHIRHRGVRLDVATSSYMRSPETTAHFGLETALDELSYELGLDPLELRLRNYTEVNPETGQRYTGKHLDACYRMAAEAFGWARRNPRPGSTKDGEEYVGWGMATETHSHGAMPATAAVSVDAEGRVLLRIATQDIGTGTYTVISQVAADALGMPLDRITARIGDTALPEAGLSAASATVASVTGPVHRAATAVRDAVVAKAVADRRSPLFGLSPERVVTEHGHLFAADDRRRRDSYRDVVARGGQPVEATGSVPNTPGHSFGAVFLEVRVHARYGSVRVTRVVTAHDLGRVLNRRTARGQVIGGVNWGIGYALMEHTVLDRRTARVVNPSLSSYLVPVCADAPSVETLFVDRPDPGSTALGAKGFGETPITGVPAAIGNAVFHATGRRVRDLPITQDKLL</sequence>
<evidence type="ECO:0000313" key="5">
    <source>
        <dbReference type="Proteomes" id="UP000639606"/>
    </source>
</evidence>
<dbReference type="Pfam" id="PF02738">
    <property type="entry name" value="MoCoBD_1"/>
    <property type="match status" value="1"/>
</dbReference>
<organism evidence="4 5">
    <name type="scientific">Saccharothrix coeruleofusca</name>
    <dbReference type="NCBI Taxonomy" id="33919"/>
    <lineage>
        <taxon>Bacteria</taxon>
        <taxon>Bacillati</taxon>
        <taxon>Actinomycetota</taxon>
        <taxon>Actinomycetes</taxon>
        <taxon>Pseudonocardiales</taxon>
        <taxon>Pseudonocardiaceae</taxon>
        <taxon>Saccharothrix</taxon>
    </lineage>
</organism>
<dbReference type="InterPro" id="IPR037165">
    <property type="entry name" value="AldOxase/xan_DH_Mopterin-bd_sf"/>
</dbReference>
<reference evidence="4" key="2">
    <citation type="submission" date="2020-09" db="EMBL/GenBank/DDBJ databases">
        <authorList>
            <person name="Sun Q."/>
            <person name="Ohkuma M."/>
        </authorList>
    </citation>
    <scope>NUCLEOTIDE SEQUENCE</scope>
    <source>
        <strain evidence="4">JCM 3313</strain>
    </source>
</reference>
<evidence type="ECO:0000259" key="3">
    <source>
        <dbReference type="SMART" id="SM01008"/>
    </source>
</evidence>
<dbReference type="InterPro" id="IPR000674">
    <property type="entry name" value="Ald_Oxase/Xan_DH_a/b"/>
</dbReference>
<dbReference type="Pfam" id="PF20256">
    <property type="entry name" value="MoCoBD_2"/>
    <property type="match status" value="1"/>
</dbReference>
<dbReference type="AlphaFoldDB" id="A0A918EE77"/>
<dbReference type="RefSeq" id="WP_189223808.1">
    <property type="nucleotide sequence ID" value="NZ_BMRG01000004.1"/>
</dbReference>
<protein>
    <submittedName>
        <fullName evidence="4">Acylaldehyde oxidase</fullName>
    </submittedName>
</protein>
<dbReference type="InterPro" id="IPR036856">
    <property type="entry name" value="Ald_Oxase/Xan_DH_a/b_sf"/>
</dbReference>
<keyword evidence="2" id="KW-0560">Oxidoreductase</keyword>
<keyword evidence="1" id="KW-0500">Molybdenum</keyword>
<dbReference type="SUPFAM" id="SSF56003">
    <property type="entry name" value="Molybdenum cofactor-binding domain"/>
    <property type="match status" value="1"/>
</dbReference>
<keyword evidence="5" id="KW-1185">Reference proteome</keyword>
<dbReference type="EMBL" id="BMRG01000004">
    <property type="protein sequence ID" value="GGP55383.1"/>
    <property type="molecule type" value="Genomic_DNA"/>
</dbReference>
<dbReference type="SMART" id="SM01008">
    <property type="entry name" value="Ald_Xan_dh_C"/>
    <property type="match status" value="1"/>
</dbReference>
<dbReference type="Pfam" id="PF01315">
    <property type="entry name" value="Ald_Xan_dh_C"/>
    <property type="match status" value="1"/>
</dbReference>
<dbReference type="PANTHER" id="PTHR11908:SF132">
    <property type="entry name" value="ALDEHYDE OXIDASE 1-RELATED"/>
    <property type="match status" value="1"/>
</dbReference>
<dbReference type="InterPro" id="IPR016208">
    <property type="entry name" value="Ald_Oxase/xanthine_DH-like"/>
</dbReference>
<evidence type="ECO:0000256" key="2">
    <source>
        <dbReference type="ARBA" id="ARBA00023002"/>
    </source>
</evidence>
<dbReference type="Proteomes" id="UP000639606">
    <property type="component" value="Unassembled WGS sequence"/>
</dbReference>
<proteinExistence type="predicted"/>
<reference evidence="4" key="1">
    <citation type="journal article" date="2014" name="Int. J. Syst. Evol. Microbiol.">
        <title>Complete genome sequence of Corynebacterium casei LMG S-19264T (=DSM 44701T), isolated from a smear-ripened cheese.</title>
        <authorList>
            <consortium name="US DOE Joint Genome Institute (JGI-PGF)"/>
            <person name="Walter F."/>
            <person name="Albersmeier A."/>
            <person name="Kalinowski J."/>
            <person name="Ruckert C."/>
        </authorList>
    </citation>
    <scope>NUCLEOTIDE SEQUENCE</scope>
    <source>
        <strain evidence="4">JCM 3313</strain>
    </source>
</reference>